<dbReference type="GO" id="GO:0005634">
    <property type="term" value="C:nucleus"/>
    <property type="evidence" value="ECO:0007669"/>
    <property type="project" value="UniProtKB-SubCell"/>
</dbReference>
<evidence type="ECO:0000313" key="6">
    <source>
        <dbReference type="Proteomes" id="UP001161017"/>
    </source>
</evidence>
<comment type="caution">
    <text evidence="5">The sequence shown here is derived from an EMBL/GenBank/DDBJ whole genome shotgun (WGS) entry which is preliminary data.</text>
</comment>
<dbReference type="Pfam" id="PF13862">
    <property type="entry name" value="BCCIP"/>
    <property type="match status" value="1"/>
</dbReference>
<sequence length="293" mass="33191">MPKRKELEKEPVEINDEEESNSQESSSEDDTDMLDIDFEWFDPQPQVDFHGIKTLLRQLFDADAQLLDLSALTDIILAQPLLGSTVKVDGNETDPYAFLSVLNLYEHRNKPAITGLLDYICSRSLASEKTKIVPSLVRGEGNARVGLVLTDRLINIPAEVTPPMYKMLLEEITWAQDEGEPYHFTHYLILSKTYLEIASLLADADETTPKQKKAKKTEQKSALESFYFHPEDQILHNFAATYADYTYKTEANQSDSKRAFQDMGIKPQGHMILIEAEKLKPAVKAMLETFGQS</sequence>
<keyword evidence="6" id="KW-1185">Reference proteome</keyword>
<keyword evidence="3" id="KW-0813">Transport</keyword>
<dbReference type="InterPro" id="IPR025602">
    <property type="entry name" value="BCP1_family"/>
</dbReference>
<comment type="function">
    <text evidence="1 3">Involved in nuclear export, actin cytoskeleton organization and vesicular transport.</text>
</comment>
<evidence type="ECO:0000256" key="2">
    <source>
        <dbReference type="ARBA" id="ARBA00006781"/>
    </source>
</evidence>
<protein>
    <recommendedName>
        <fullName evidence="3">Protein BCP1</fullName>
    </recommendedName>
</protein>
<accession>A0AA43QJA4</accession>
<dbReference type="PANTHER" id="PTHR13261:SF0">
    <property type="entry name" value="BRCA2 AND CDKN1A-INTERACTING PROTEIN"/>
    <property type="match status" value="1"/>
</dbReference>
<feature type="compositionally biased region" description="Acidic residues" evidence="4">
    <location>
        <begin position="13"/>
        <end position="29"/>
    </location>
</feature>
<feature type="region of interest" description="Disordered" evidence="4">
    <location>
        <begin position="1"/>
        <end position="29"/>
    </location>
</feature>
<keyword evidence="3" id="KW-0653">Protein transport</keyword>
<evidence type="ECO:0000256" key="1">
    <source>
        <dbReference type="ARBA" id="ARBA00002688"/>
    </source>
</evidence>
<feature type="compositionally biased region" description="Basic and acidic residues" evidence="4">
    <location>
        <begin position="1"/>
        <end position="12"/>
    </location>
</feature>
<evidence type="ECO:0000256" key="4">
    <source>
        <dbReference type="SAM" id="MobiDB-lite"/>
    </source>
</evidence>
<keyword evidence="3" id="KW-0539">Nucleus</keyword>
<organism evidence="5 6">
    <name type="scientific">Ramalina farinacea</name>
    <dbReference type="NCBI Taxonomy" id="258253"/>
    <lineage>
        <taxon>Eukaryota</taxon>
        <taxon>Fungi</taxon>
        <taxon>Dikarya</taxon>
        <taxon>Ascomycota</taxon>
        <taxon>Pezizomycotina</taxon>
        <taxon>Lecanoromycetes</taxon>
        <taxon>OSLEUM clade</taxon>
        <taxon>Lecanoromycetidae</taxon>
        <taxon>Lecanorales</taxon>
        <taxon>Lecanorineae</taxon>
        <taxon>Ramalinaceae</taxon>
        <taxon>Ramalina</taxon>
    </lineage>
</organism>
<evidence type="ECO:0000256" key="3">
    <source>
        <dbReference type="PIRNR" id="PIRNR028983"/>
    </source>
</evidence>
<gene>
    <name evidence="5" type="primary">BCP1</name>
    <name evidence="5" type="ORF">OHK93_005607</name>
</gene>
<dbReference type="PIRSF" id="PIRSF028983">
    <property type="entry name" value="BCP1"/>
    <property type="match status" value="1"/>
</dbReference>
<comment type="similarity">
    <text evidence="2 3">Belongs to the BCP1 family.</text>
</comment>
<reference evidence="5" key="1">
    <citation type="journal article" date="2023" name="Genome Biol. Evol.">
        <title>First Whole Genome Sequence and Flow Cytometry Genome Size Data for the Lichen-Forming Fungus Ramalina farinacea (Ascomycota).</title>
        <authorList>
            <person name="Llewellyn T."/>
            <person name="Mian S."/>
            <person name="Hill R."/>
            <person name="Leitch I.J."/>
            <person name="Gaya E."/>
        </authorList>
    </citation>
    <scope>NUCLEOTIDE SEQUENCE</scope>
    <source>
        <strain evidence="5">LIQ254RAFAR</strain>
    </source>
</reference>
<dbReference type="GO" id="GO:0015031">
    <property type="term" value="P:protein transport"/>
    <property type="evidence" value="ECO:0007669"/>
    <property type="project" value="UniProtKB-KW"/>
</dbReference>
<comment type="subcellular location">
    <subcellularLocation>
        <location evidence="3">Nucleus</location>
    </subcellularLocation>
</comment>
<name>A0AA43QJA4_9LECA</name>
<proteinExistence type="inferred from homology"/>
<dbReference type="Proteomes" id="UP001161017">
    <property type="component" value="Unassembled WGS sequence"/>
</dbReference>
<evidence type="ECO:0000313" key="5">
    <source>
        <dbReference type="EMBL" id="MDI1486379.1"/>
    </source>
</evidence>
<dbReference type="EMBL" id="JAPUFD010000003">
    <property type="protein sequence ID" value="MDI1486379.1"/>
    <property type="molecule type" value="Genomic_DNA"/>
</dbReference>
<dbReference type="PANTHER" id="PTHR13261">
    <property type="entry name" value="BRCA2 AND CDKN1A INTERACTING PROTEIN"/>
    <property type="match status" value="1"/>
</dbReference>
<dbReference type="AlphaFoldDB" id="A0AA43QJA4"/>